<dbReference type="Proteomes" id="UP000823775">
    <property type="component" value="Unassembled WGS sequence"/>
</dbReference>
<keyword evidence="2" id="KW-1185">Reference proteome</keyword>
<evidence type="ECO:0000313" key="2">
    <source>
        <dbReference type="Proteomes" id="UP000823775"/>
    </source>
</evidence>
<name>A0ABS8RRL5_DATST</name>
<comment type="caution">
    <text evidence="1">The sequence shown here is derived from an EMBL/GenBank/DDBJ whole genome shotgun (WGS) entry which is preliminary data.</text>
</comment>
<sequence length="53" mass="5680">ENGLRRMKVGKGFLAKNGEDGGKGWMERNATLAATSGLHMVERTGSESFNGLL</sequence>
<feature type="non-terminal residue" evidence="1">
    <location>
        <position position="1"/>
    </location>
</feature>
<reference evidence="1 2" key="1">
    <citation type="journal article" date="2021" name="BMC Genomics">
        <title>Datura genome reveals duplications of psychoactive alkaloid biosynthetic genes and high mutation rate following tissue culture.</title>
        <authorList>
            <person name="Rajewski A."/>
            <person name="Carter-House D."/>
            <person name="Stajich J."/>
            <person name="Litt A."/>
        </authorList>
    </citation>
    <scope>NUCLEOTIDE SEQUENCE [LARGE SCALE GENOMIC DNA]</scope>
    <source>
        <strain evidence="1">AR-01</strain>
    </source>
</reference>
<proteinExistence type="predicted"/>
<evidence type="ECO:0000313" key="1">
    <source>
        <dbReference type="EMBL" id="MCD7449400.1"/>
    </source>
</evidence>
<gene>
    <name evidence="1" type="ORF">HAX54_051831</name>
</gene>
<dbReference type="EMBL" id="JACEIK010000093">
    <property type="protein sequence ID" value="MCD7449400.1"/>
    <property type="molecule type" value="Genomic_DNA"/>
</dbReference>
<protein>
    <submittedName>
        <fullName evidence="1">Uncharacterized protein</fullName>
    </submittedName>
</protein>
<accession>A0ABS8RRL5</accession>
<organism evidence="1 2">
    <name type="scientific">Datura stramonium</name>
    <name type="common">Jimsonweed</name>
    <name type="synonym">Common thornapple</name>
    <dbReference type="NCBI Taxonomy" id="4076"/>
    <lineage>
        <taxon>Eukaryota</taxon>
        <taxon>Viridiplantae</taxon>
        <taxon>Streptophyta</taxon>
        <taxon>Embryophyta</taxon>
        <taxon>Tracheophyta</taxon>
        <taxon>Spermatophyta</taxon>
        <taxon>Magnoliopsida</taxon>
        <taxon>eudicotyledons</taxon>
        <taxon>Gunneridae</taxon>
        <taxon>Pentapetalae</taxon>
        <taxon>asterids</taxon>
        <taxon>lamiids</taxon>
        <taxon>Solanales</taxon>
        <taxon>Solanaceae</taxon>
        <taxon>Solanoideae</taxon>
        <taxon>Datureae</taxon>
        <taxon>Datura</taxon>
    </lineage>
</organism>